<dbReference type="Pfam" id="PF00583">
    <property type="entry name" value="Acetyltransf_1"/>
    <property type="match status" value="1"/>
</dbReference>
<dbReference type="InterPro" id="IPR000182">
    <property type="entry name" value="GNAT_dom"/>
</dbReference>
<sequence>MTGVWFTEEVLEETRRDLLFQDLMCAEIDGQVTSFIVYTSSEGSMIISLMGTQPMHHRKGYGSLLLQSLFQYGKQLGFKKVVAMTVPPQAKPVYEQTVSFYKKHGFTIEKEYTELWQSGTIQLVKLLR</sequence>
<dbReference type="InterPro" id="IPR016181">
    <property type="entry name" value="Acyl_CoA_acyltransferase"/>
</dbReference>
<dbReference type="PROSITE" id="PS51186">
    <property type="entry name" value="GNAT"/>
    <property type="match status" value="1"/>
</dbReference>
<dbReference type="EMBL" id="CP130318">
    <property type="protein sequence ID" value="WNQ09622.1"/>
    <property type="molecule type" value="Genomic_DNA"/>
</dbReference>
<protein>
    <submittedName>
        <fullName evidence="2">GNAT family N-acetyltransferase</fullName>
    </submittedName>
</protein>
<name>A0AA96L9R4_9BACL</name>
<dbReference type="RefSeq" id="WP_315603394.1">
    <property type="nucleotide sequence ID" value="NZ_CP130318.1"/>
</dbReference>
<dbReference type="SUPFAM" id="SSF55729">
    <property type="entry name" value="Acyl-CoA N-acyltransferases (Nat)"/>
    <property type="match status" value="1"/>
</dbReference>
<dbReference type="KEGG" id="paun:MJA45_18550"/>
<gene>
    <name evidence="2" type="ORF">MJA45_18550</name>
</gene>
<organism evidence="2 3">
    <name type="scientific">Paenibacillus aurantius</name>
    <dbReference type="NCBI Taxonomy" id="2918900"/>
    <lineage>
        <taxon>Bacteria</taxon>
        <taxon>Bacillati</taxon>
        <taxon>Bacillota</taxon>
        <taxon>Bacilli</taxon>
        <taxon>Bacillales</taxon>
        <taxon>Paenibacillaceae</taxon>
        <taxon>Paenibacillus</taxon>
    </lineage>
</organism>
<dbReference type="AlphaFoldDB" id="A0AA96L9R4"/>
<feature type="domain" description="N-acetyltransferase" evidence="1">
    <location>
        <begin position="1"/>
        <end position="128"/>
    </location>
</feature>
<dbReference type="GO" id="GO:0016747">
    <property type="term" value="F:acyltransferase activity, transferring groups other than amino-acyl groups"/>
    <property type="evidence" value="ECO:0007669"/>
    <property type="project" value="InterPro"/>
</dbReference>
<dbReference type="Proteomes" id="UP001305702">
    <property type="component" value="Chromosome"/>
</dbReference>
<evidence type="ECO:0000313" key="2">
    <source>
        <dbReference type="EMBL" id="WNQ09622.1"/>
    </source>
</evidence>
<keyword evidence="3" id="KW-1185">Reference proteome</keyword>
<proteinExistence type="predicted"/>
<evidence type="ECO:0000259" key="1">
    <source>
        <dbReference type="PROSITE" id="PS51186"/>
    </source>
</evidence>
<dbReference type="Gene3D" id="3.40.630.30">
    <property type="match status" value="1"/>
</dbReference>
<dbReference type="CDD" id="cd04301">
    <property type="entry name" value="NAT_SF"/>
    <property type="match status" value="1"/>
</dbReference>
<reference evidence="2 3" key="1">
    <citation type="submission" date="2022-02" db="EMBL/GenBank/DDBJ databases">
        <title>Paenibacillus sp. MBLB1776 Whole Genome Shotgun Sequencing.</title>
        <authorList>
            <person name="Hwang C.Y."/>
            <person name="Cho E.-S."/>
            <person name="Seo M.-J."/>
        </authorList>
    </citation>
    <scope>NUCLEOTIDE SEQUENCE [LARGE SCALE GENOMIC DNA]</scope>
    <source>
        <strain evidence="2 3">MBLB1776</strain>
    </source>
</reference>
<evidence type="ECO:0000313" key="3">
    <source>
        <dbReference type="Proteomes" id="UP001305702"/>
    </source>
</evidence>
<accession>A0AA96L9R4</accession>